<proteinExistence type="predicted"/>
<feature type="compositionally biased region" description="Basic and acidic residues" evidence="1">
    <location>
        <begin position="54"/>
        <end position="70"/>
    </location>
</feature>
<protein>
    <submittedName>
        <fullName evidence="4">Uncharacterized protein</fullName>
    </submittedName>
</protein>
<dbReference type="EMBL" id="VTXC01000028">
    <property type="protein sequence ID" value="NOH71931.1"/>
    <property type="molecule type" value="Genomic_DNA"/>
</dbReference>
<evidence type="ECO:0000313" key="3">
    <source>
        <dbReference type="EMBL" id="NOH71931.1"/>
    </source>
</evidence>
<reference evidence="4 5" key="1">
    <citation type="submission" date="2018-12" db="EMBL/GenBank/DDBJ databases">
        <title>Genomic taxonomy of the Vibrionaceae family.</title>
        <authorList>
            <person name="Gomez-Gil B."/>
            <person name="Enciso-Ibarra K."/>
        </authorList>
    </citation>
    <scope>NUCLEOTIDE SEQUENCE [LARGE SCALE GENOMIC DNA]</scope>
    <source>
        <strain evidence="4 5">CAIM 594</strain>
    </source>
</reference>
<keyword evidence="2" id="KW-0812">Transmembrane</keyword>
<dbReference type="AlphaFoldDB" id="A0A427U3A0"/>
<keyword evidence="2" id="KW-1133">Transmembrane helix</keyword>
<keyword evidence="5" id="KW-1185">Reference proteome</keyword>
<organism evidence="4 5">
    <name type="scientific">Vibrio pectenicida</name>
    <dbReference type="NCBI Taxonomy" id="62763"/>
    <lineage>
        <taxon>Bacteria</taxon>
        <taxon>Pseudomonadati</taxon>
        <taxon>Pseudomonadota</taxon>
        <taxon>Gammaproteobacteria</taxon>
        <taxon>Vibrionales</taxon>
        <taxon>Vibrionaceae</taxon>
        <taxon>Vibrio</taxon>
    </lineage>
</organism>
<dbReference type="EMBL" id="RSFA01000040">
    <property type="protein sequence ID" value="RSD31151.1"/>
    <property type="molecule type" value="Genomic_DNA"/>
</dbReference>
<comment type="caution">
    <text evidence="4">The sequence shown here is derived from an EMBL/GenBank/DDBJ whole genome shotgun (WGS) entry which is preliminary data.</text>
</comment>
<reference evidence="3 6" key="2">
    <citation type="submission" date="2019-09" db="EMBL/GenBank/DDBJ databases">
        <title>Draft genome sequencing and comparative genomics of hatchery-associated Vibrios.</title>
        <authorList>
            <person name="Kehlet-Delgado H."/>
            <person name="Mueller R.S."/>
        </authorList>
    </citation>
    <scope>NUCLEOTIDE SEQUENCE [LARGE SCALE GENOMIC DNA]</scope>
    <source>
        <strain evidence="3 6">99-46-Y</strain>
    </source>
</reference>
<dbReference type="Proteomes" id="UP000269041">
    <property type="component" value="Unassembled WGS sequence"/>
</dbReference>
<feature type="compositionally biased region" description="Basic and acidic residues" evidence="1">
    <location>
        <begin position="11"/>
        <end position="26"/>
    </location>
</feature>
<evidence type="ECO:0000256" key="2">
    <source>
        <dbReference type="SAM" id="Phobius"/>
    </source>
</evidence>
<dbReference type="OrthoDB" id="5896947at2"/>
<feature type="transmembrane region" description="Helical" evidence="2">
    <location>
        <begin position="76"/>
        <end position="94"/>
    </location>
</feature>
<keyword evidence="2" id="KW-0472">Membrane</keyword>
<sequence length="95" mass="10849">MSIVPKHKDPHARYDPNKELTTDQLHRFGKVANEAQKRRELREQSGSLASAARAVKDKAMKPVVAPKKDKPNSARYAAWMLVIMSVSLWLMFMSR</sequence>
<evidence type="ECO:0000256" key="1">
    <source>
        <dbReference type="SAM" id="MobiDB-lite"/>
    </source>
</evidence>
<gene>
    <name evidence="4" type="ORF">EJA03_10135</name>
    <name evidence="3" type="ORF">F0225_11365</name>
</gene>
<name>A0A427U3A0_9VIBR</name>
<feature type="region of interest" description="Disordered" evidence="1">
    <location>
        <begin position="1"/>
        <end position="70"/>
    </location>
</feature>
<evidence type="ECO:0000313" key="6">
    <source>
        <dbReference type="Proteomes" id="UP000565719"/>
    </source>
</evidence>
<evidence type="ECO:0000313" key="4">
    <source>
        <dbReference type="EMBL" id="RSD31151.1"/>
    </source>
</evidence>
<evidence type="ECO:0000313" key="5">
    <source>
        <dbReference type="Proteomes" id="UP000269041"/>
    </source>
</evidence>
<accession>A0A427U3A0</accession>
<dbReference type="Proteomes" id="UP000565719">
    <property type="component" value="Unassembled WGS sequence"/>
</dbReference>